<dbReference type="Proteomes" id="UP001153636">
    <property type="component" value="Chromosome 4"/>
</dbReference>
<name>A0A9P0D3C8_9CUCU</name>
<protein>
    <recommendedName>
        <fullName evidence="3">HAT C-terminal dimerisation domain-containing protein</fullName>
    </recommendedName>
</protein>
<sequence length="157" mass="18110">MKNVLNVYRRSNNFNNFSCLDLETGILPTLDQLIDLWLISPWKQEPPPENMYEELAALQTVFPALEGKTVDMWCTFFRNEAAANLLKIVQYVCSIPIPNAFVEWIFSVVGSNWTDERNRLSLESVKSELCVFFNINSSCTEFKDYISAASNAKYFKK</sequence>
<accession>A0A9P0D3C8</accession>
<dbReference type="OrthoDB" id="6781969at2759"/>
<evidence type="ECO:0000313" key="2">
    <source>
        <dbReference type="Proteomes" id="UP001153636"/>
    </source>
</evidence>
<reference evidence="1" key="1">
    <citation type="submission" date="2022-01" db="EMBL/GenBank/DDBJ databases">
        <authorList>
            <person name="King R."/>
        </authorList>
    </citation>
    <scope>NUCLEOTIDE SEQUENCE</scope>
</reference>
<keyword evidence="2" id="KW-1185">Reference proteome</keyword>
<evidence type="ECO:0008006" key="3">
    <source>
        <dbReference type="Google" id="ProtNLM"/>
    </source>
</evidence>
<gene>
    <name evidence="1" type="ORF">PSYICH_LOCUS10268</name>
</gene>
<evidence type="ECO:0000313" key="1">
    <source>
        <dbReference type="EMBL" id="CAH1109749.1"/>
    </source>
</evidence>
<dbReference type="AlphaFoldDB" id="A0A9P0D3C8"/>
<dbReference type="EMBL" id="OV651816">
    <property type="protein sequence ID" value="CAH1109749.1"/>
    <property type="molecule type" value="Genomic_DNA"/>
</dbReference>
<organism evidence="1 2">
    <name type="scientific">Psylliodes chrysocephalus</name>
    <dbReference type="NCBI Taxonomy" id="3402493"/>
    <lineage>
        <taxon>Eukaryota</taxon>
        <taxon>Metazoa</taxon>
        <taxon>Ecdysozoa</taxon>
        <taxon>Arthropoda</taxon>
        <taxon>Hexapoda</taxon>
        <taxon>Insecta</taxon>
        <taxon>Pterygota</taxon>
        <taxon>Neoptera</taxon>
        <taxon>Endopterygota</taxon>
        <taxon>Coleoptera</taxon>
        <taxon>Polyphaga</taxon>
        <taxon>Cucujiformia</taxon>
        <taxon>Chrysomeloidea</taxon>
        <taxon>Chrysomelidae</taxon>
        <taxon>Galerucinae</taxon>
        <taxon>Alticini</taxon>
        <taxon>Psylliodes</taxon>
    </lineage>
</organism>
<proteinExistence type="predicted"/>